<feature type="transmembrane region" description="Helical" evidence="1">
    <location>
        <begin position="47"/>
        <end position="70"/>
    </location>
</feature>
<keyword evidence="1" id="KW-0472">Membrane</keyword>
<dbReference type="PANTHER" id="PTHR35342:SF5">
    <property type="entry name" value="TRICARBOXYLIC TRANSPORT PROTEIN"/>
    <property type="match status" value="1"/>
</dbReference>
<evidence type="ECO:0000256" key="1">
    <source>
        <dbReference type="SAM" id="Phobius"/>
    </source>
</evidence>
<comment type="caution">
    <text evidence="3">The sequence shown here is derived from an EMBL/GenBank/DDBJ whole genome shotgun (WGS) entry which is preliminary data.</text>
</comment>
<sequence length="502" mass="52391">MFEAWGLLFNGIIAASDPTILTGVFFGAIVGLLIGALPGLGPSAGVAILLPIAVTFDGTAAIAALGAVYYGAQYGGAVTAILLGIPGDASAVMTVVDGYPLAKRGKAGQALSISIVASFIGGLIGLVLLTIFATTIARAALAFGPIEMTAVMIFALALVSVLGSTDWIKSFIALFLGVWIGMIGLDPILGMPRYTFGEVMLFEGIDFSILAVGIFGLAEMFASPIVSSADKSKMARFSFRDLMPNFRDIKQCLNPLFSGSVIGFFVGILPGIGAAASSMIAYAFAKRTSKNKEAYGTGTLEGVASPEAANNSASYGNMIPMFALGIPGSGTTAVLMGGLLMIGLQPGPLLFENQPEFVWTIFGSFYIGNLALVAITILMVPLLAACASLRPGYLYPIVIGVVIFGVYSISYSMFDVALTVLFGLVGYVLTRLNYPVVPLVLGVILGPLLERGIRRTLVSSDGDLSVFLHSPIAVVVLALTLSLLTVPRLIRHFNLTRAISDN</sequence>
<dbReference type="Pfam" id="PF01970">
    <property type="entry name" value="TctA"/>
    <property type="match status" value="1"/>
</dbReference>
<feature type="transmembrane region" description="Helical" evidence="1">
    <location>
        <begin position="201"/>
        <end position="222"/>
    </location>
</feature>
<name>A0A369W6B3_9HYPH</name>
<dbReference type="OrthoDB" id="7912266at2"/>
<feature type="domain" description="DUF112" evidence="2">
    <location>
        <begin position="23"/>
        <end position="441"/>
    </location>
</feature>
<feature type="transmembrane region" description="Helical" evidence="1">
    <location>
        <begin position="420"/>
        <end position="445"/>
    </location>
</feature>
<feature type="transmembrane region" description="Helical" evidence="1">
    <location>
        <begin position="110"/>
        <end position="132"/>
    </location>
</feature>
<evidence type="ECO:0000313" key="4">
    <source>
        <dbReference type="Proteomes" id="UP000253759"/>
    </source>
</evidence>
<accession>A0A369W6B3</accession>
<feature type="transmembrane region" description="Helical" evidence="1">
    <location>
        <begin position="364"/>
        <end position="386"/>
    </location>
</feature>
<feature type="transmembrane region" description="Helical" evidence="1">
    <location>
        <begin position="139"/>
        <end position="161"/>
    </location>
</feature>
<dbReference type="InterPro" id="IPR002823">
    <property type="entry name" value="DUF112_TM"/>
</dbReference>
<feature type="transmembrane region" description="Helical" evidence="1">
    <location>
        <begin position="20"/>
        <end position="40"/>
    </location>
</feature>
<dbReference type="Proteomes" id="UP000253759">
    <property type="component" value="Unassembled WGS sequence"/>
</dbReference>
<dbReference type="PANTHER" id="PTHR35342">
    <property type="entry name" value="TRICARBOXYLIC TRANSPORT PROTEIN"/>
    <property type="match status" value="1"/>
</dbReference>
<keyword evidence="4" id="KW-1185">Reference proteome</keyword>
<feature type="transmembrane region" description="Helical" evidence="1">
    <location>
        <begin position="167"/>
        <end position="189"/>
    </location>
</feature>
<dbReference type="EMBL" id="QQNH01000048">
    <property type="protein sequence ID" value="RDE07621.1"/>
    <property type="molecule type" value="Genomic_DNA"/>
</dbReference>
<feature type="transmembrane region" description="Helical" evidence="1">
    <location>
        <begin position="321"/>
        <end position="344"/>
    </location>
</feature>
<proteinExistence type="predicted"/>
<dbReference type="AlphaFoldDB" id="A0A369W6B3"/>
<organism evidence="3 4">
    <name type="scientific">Pelagibacterium lacus</name>
    <dbReference type="NCBI Taxonomy" id="2282655"/>
    <lineage>
        <taxon>Bacteria</taxon>
        <taxon>Pseudomonadati</taxon>
        <taxon>Pseudomonadota</taxon>
        <taxon>Alphaproteobacteria</taxon>
        <taxon>Hyphomicrobiales</taxon>
        <taxon>Devosiaceae</taxon>
        <taxon>Pelagibacterium</taxon>
    </lineage>
</organism>
<keyword evidence="1" id="KW-0812">Transmembrane</keyword>
<keyword evidence="1" id="KW-1133">Transmembrane helix</keyword>
<feature type="transmembrane region" description="Helical" evidence="1">
    <location>
        <begin position="393"/>
        <end position="414"/>
    </location>
</feature>
<protein>
    <submittedName>
        <fullName evidence="3">TctA subunit of the tripartite Tricarboxylate transport(TTT) family protein</fullName>
    </submittedName>
</protein>
<gene>
    <name evidence="3" type="ORF">DVH29_15735</name>
</gene>
<feature type="transmembrane region" description="Helical" evidence="1">
    <location>
        <begin position="261"/>
        <end position="285"/>
    </location>
</feature>
<reference evidence="4" key="1">
    <citation type="submission" date="2018-07" db="EMBL/GenBank/DDBJ databases">
        <authorList>
            <person name="Liu B.-T."/>
            <person name="Du Z."/>
        </authorList>
    </citation>
    <scope>NUCLEOTIDE SEQUENCE [LARGE SCALE GENOMIC DNA]</scope>
    <source>
        <strain evidence="4">XYN52</strain>
    </source>
</reference>
<feature type="transmembrane region" description="Helical" evidence="1">
    <location>
        <begin position="466"/>
        <end position="486"/>
    </location>
</feature>
<dbReference type="RefSeq" id="WP_114647136.1">
    <property type="nucleotide sequence ID" value="NZ_QQNH01000048.1"/>
</dbReference>
<evidence type="ECO:0000259" key="2">
    <source>
        <dbReference type="Pfam" id="PF01970"/>
    </source>
</evidence>
<evidence type="ECO:0000313" key="3">
    <source>
        <dbReference type="EMBL" id="RDE07621.1"/>
    </source>
</evidence>